<evidence type="ECO:0000313" key="2">
    <source>
        <dbReference type="Proteomes" id="UP000500895"/>
    </source>
</evidence>
<evidence type="ECO:0000313" key="1">
    <source>
        <dbReference type="EMBL" id="WWE92008.1"/>
    </source>
</evidence>
<name>A0AAJ6MNL0_9BRAD</name>
<dbReference type="RefSeq" id="WP_244637451.1">
    <property type="nucleotide sequence ID" value="NZ_CP050066.2"/>
</dbReference>
<proteinExistence type="predicted"/>
<reference evidence="1 2" key="1">
    <citation type="journal article" date="2020" name="Int. J. Syst. Evol. Microbiol.">
        <title>Description and complete genome sequences of Bradyrhizobium symbiodeficiens sp. nov., a non-symbiotic bacterium associated with legumes native to Canada.</title>
        <authorList>
            <person name="Bromfield E.S.P."/>
            <person name="Cloutier S."/>
            <person name="Nguyen H.D.T."/>
        </authorList>
    </citation>
    <scope>NUCLEOTIDE SEQUENCE [LARGE SCALE GENOMIC DNA]</scope>
    <source>
        <strain evidence="1 2">101S1MB</strain>
    </source>
</reference>
<dbReference type="Proteomes" id="UP000500895">
    <property type="component" value="Chromosome"/>
</dbReference>
<gene>
    <name evidence="1" type="ORF">HAV00_32995</name>
</gene>
<organism evidence="1 2">
    <name type="scientific">Bradyrhizobium symbiodeficiens</name>
    <dbReference type="NCBI Taxonomy" id="1404367"/>
    <lineage>
        <taxon>Bacteria</taxon>
        <taxon>Pseudomonadati</taxon>
        <taxon>Pseudomonadota</taxon>
        <taxon>Alphaproteobacteria</taxon>
        <taxon>Hyphomicrobiales</taxon>
        <taxon>Nitrobacteraceae</taxon>
        <taxon>Bradyrhizobium</taxon>
    </lineage>
</organism>
<dbReference type="AlphaFoldDB" id="A0AAJ6MNL0"/>
<accession>A0AAJ6MNL0</accession>
<protein>
    <submittedName>
        <fullName evidence="1">Uncharacterized protein</fullName>
    </submittedName>
</protein>
<dbReference type="EMBL" id="CP050066">
    <property type="protein sequence ID" value="WWE92008.1"/>
    <property type="molecule type" value="Genomic_DNA"/>
</dbReference>
<sequence length="153" mass="16561">MRNGAEPGATKTFDTAGTKSPAADCLVKCVSLRYPVEATAPRPRQHLRDAGGVFSFTGADGSRRRLLPAGRTTEEESLPLSALLARIRRLVPRSDDRHYDEIVRNFGVGTLHPPPTPMSDGELARAIAEFLKQQPSSESVATLGRRLDPSSPL</sequence>